<dbReference type="GO" id="GO:1904274">
    <property type="term" value="P:tricellular tight junction assembly"/>
    <property type="evidence" value="ECO:0007669"/>
    <property type="project" value="TreeGrafter"/>
</dbReference>
<feature type="compositionally biased region" description="Basic and acidic residues" evidence="1">
    <location>
        <begin position="49"/>
        <end position="125"/>
    </location>
</feature>
<feature type="compositionally biased region" description="Basic and acidic residues" evidence="1">
    <location>
        <begin position="133"/>
        <end position="144"/>
    </location>
</feature>
<comment type="caution">
    <text evidence="2">The sequence shown here is derived from an EMBL/GenBank/DDBJ whole genome shotgun (WGS) entry which is preliminary data.</text>
</comment>
<dbReference type="PANTHER" id="PTHR15923">
    <property type="entry name" value="TRANSMEMBRANE AND IMMUNOGLOBULIN DOMAIN-CONTAINING PROTEIN"/>
    <property type="match status" value="1"/>
</dbReference>
<proteinExistence type="predicted"/>
<evidence type="ECO:0000313" key="3">
    <source>
        <dbReference type="Proteomes" id="UP000288216"/>
    </source>
</evidence>
<gene>
    <name evidence="2" type="ORF">scyTo_0017445</name>
</gene>
<name>A0A401PT07_SCYTO</name>
<dbReference type="PANTHER" id="PTHR15923:SF1">
    <property type="entry name" value="LIPOLYSIS-STIMULATED LIPOPROTEIN RECEPTOR"/>
    <property type="match status" value="1"/>
</dbReference>
<reference evidence="2 3" key="1">
    <citation type="journal article" date="2018" name="Nat. Ecol. Evol.">
        <title>Shark genomes provide insights into elasmobranch evolution and the origin of vertebrates.</title>
        <authorList>
            <person name="Hara Y"/>
            <person name="Yamaguchi K"/>
            <person name="Onimaru K"/>
            <person name="Kadota M"/>
            <person name="Koyanagi M"/>
            <person name="Keeley SD"/>
            <person name="Tatsumi K"/>
            <person name="Tanaka K"/>
            <person name="Motone F"/>
            <person name="Kageyama Y"/>
            <person name="Nozu R"/>
            <person name="Adachi N"/>
            <person name="Nishimura O"/>
            <person name="Nakagawa R"/>
            <person name="Tanegashima C"/>
            <person name="Kiyatake I"/>
            <person name="Matsumoto R"/>
            <person name="Murakumo K"/>
            <person name="Nishida K"/>
            <person name="Terakita A"/>
            <person name="Kuratani S"/>
            <person name="Sato K"/>
            <person name="Hyodo S Kuraku.S."/>
        </authorList>
    </citation>
    <scope>NUCLEOTIDE SEQUENCE [LARGE SCALE GENOMIC DNA]</scope>
</reference>
<evidence type="ECO:0000256" key="1">
    <source>
        <dbReference type="SAM" id="MobiDB-lite"/>
    </source>
</evidence>
<dbReference type="STRING" id="75743.A0A401PT07"/>
<dbReference type="InterPro" id="IPR051874">
    <property type="entry name" value="Ig-like_domain-LISCH7"/>
</dbReference>
<dbReference type="AlphaFoldDB" id="A0A401PT07"/>
<dbReference type="GO" id="GO:0005886">
    <property type="term" value="C:plasma membrane"/>
    <property type="evidence" value="ECO:0007669"/>
    <property type="project" value="TreeGrafter"/>
</dbReference>
<protein>
    <submittedName>
        <fullName evidence="2">Uncharacterized protein</fullName>
    </submittedName>
</protein>
<feature type="compositionally biased region" description="Basic and acidic residues" evidence="1">
    <location>
        <begin position="1"/>
        <end position="15"/>
    </location>
</feature>
<dbReference type="Proteomes" id="UP000288216">
    <property type="component" value="Unassembled WGS sequence"/>
</dbReference>
<dbReference type="OrthoDB" id="9450321at2759"/>
<keyword evidence="3" id="KW-1185">Reference proteome</keyword>
<accession>A0A401PT07</accession>
<dbReference type="GO" id="GO:0061689">
    <property type="term" value="C:tricellular tight junction"/>
    <property type="evidence" value="ECO:0007669"/>
    <property type="project" value="TreeGrafter"/>
</dbReference>
<dbReference type="EMBL" id="BFAA01011342">
    <property type="protein sequence ID" value="GCB76286.1"/>
    <property type="molecule type" value="Genomic_DNA"/>
</dbReference>
<organism evidence="2 3">
    <name type="scientific">Scyliorhinus torazame</name>
    <name type="common">Cloudy catshark</name>
    <name type="synonym">Catulus torazame</name>
    <dbReference type="NCBI Taxonomy" id="75743"/>
    <lineage>
        <taxon>Eukaryota</taxon>
        <taxon>Metazoa</taxon>
        <taxon>Chordata</taxon>
        <taxon>Craniata</taxon>
        <taxon>Vertebrata</taxon>
        <taxon>Chondrichthyes</taxon>
        <taxon>Elasmobranchii</taxon>
        <taxon>Galeomorphii</taxon>
        <taxon>Galeoidea</taxon>
        <taxon>Carcharhiniformes</taxon>
        <taxon>Scyliorhinidae</taxon>
        <taxon>Scyliorhinus</taxon>
    </lineage>
</organism>
<dbReference type="GO" id="GO:0060856">
    <property type="term" value="P:establishment of blood-brain barrier"/>
    <property type="evidence" value="ECO:0007669"/>
    <property type="project" value="TreeGrafter"/>
</dbReference>
<evidence type="ECO:0000313" key="2">
    <source>
        <dbReference type="EMBL" id="GCB76286.1"/>
    </source>
</evidence>
<feature type="region of interest" description="Disordered" evidence="1">
    <location>
        <begin position="1"/>
        <end position="223"/>
    </location>
</feature>
<feature type="compositionally biased region" description="Basic and acidic residues" evidence="1">
    <location>
        <begin position="204"/>
        <end position="217"/>
    </location>
</feature>
<sequence length="223" mass="25893">MSEISSLHEDYDTRNNLHSNIGRVRQQAMPAIYDDDERSVMSSASRQTPRRDPRWDENDRYYEGSRQRARSMESLDDIGRRDRSYDRGHQGFDNSRVRRESDSEASSHRYAPDRRRRDYSPERHGEYRKRSRSRDDLTELDRGGRYPRGGYDDSFLGEVLAKKAGARREADSGSSSTARSRNRRDEDISLPPPSTETESVSSKGKNEKRLRKNDAVSRESLVV</sequence>